<gene>
    <name evidence="7" type="primary">mntB_19</name>
    <name evidence="7" type="ORF">SDC9_207531</name>
</gene>
<feature type="transmembrane region" description="Helical" evidence="6">
    <location>
        <begin position="111"/>
        <end position="133"/>
    </location>
</feature>
<dbReference type="GO" id="GO:0043190">
    <property type="term" value="C:ATP-binding cassette (ABC) transporter complex"/>
    <property type="evidence" value="ECO:0007669"/>
    <property type="project" value="InterPro"/>
</dbReference>
<dbReference type="InterPro" id="IPR037294">
    <property type="entry name" value="ABC_BtuC-like"/>
</dbReference>
<evidence type="ECO:0000313" key="7">
    <source>
        <dbReference type="EMBL" id="MPN59809.1"/>
    </source>
</evidence>
<feature type="transmembrane region" description="Helical" evidence="6">
    <location>
        <begin position="41"/>
        <end position="74"/>
    </location>
</feature>
<name>A0A645JAQ1_9ZZZZ</name>
<comment type="subcellular location">
    <subcellularLocation>
        <location evidence="1">Membrane</location>
        <topology evidence="1">Multi-pass membrane protein</topology>
    </subcellularLocation>
</comment>
<evidence type="ECO:0000256" key="6">
    <source>
        <dbReference type="SAM" id="Phobius"/>
    </source>
</evidence>
<evidence type="ECO:0000256" key="1">
    <source>
        <dbReference type="ARBA" id="ARBA00004141"/>
    </source>
</evidence>
<comment type="caution">
    <text evidence="7">The sequence shown here is derived from an EMBL/GenBank/DDBJ whole genome shotgun (WGS) entry which is preliminary data.</text>
</comment>
<sequence length="143" mass="15735">MMAVMTAIVCFIVVVFCNDWKSYLFDEEFAKINGLKTTFLEYLLLVLTSLTVVVLIRVAGIILILALLTAPAAAAALLSNKLLNRMLYAIGFGMIFCLAGLWISYTYNIPSGATIIILSVVVYALIASVKYLVNKIRFQKASL</sequence>
<keyword evidence="5 6" id="KW-0472">Membrane</keyword>
<dbReference type="GO" id="GO:0010043">
    <property type="term" value="P:response to zinc ion"/>
    <property type="evidence" value="ECO:0007669"/>
    <property type="project" value="TreeGrafter"/>
</dbReference>
<protein>
    <submittedName>
        <fullName evidence="7">Manganese transport system membrane protein MntB</fullName>
    </submittedName>
</protein>
<evidence type="ECO:0000256" key="2">
    <source>
        <dbReference type="ARBA" id="ARBA00008034"/>
    </source>
</evidence>
<evidence type="ECO:0000256" key="3">
    <source>
        <dbReference type="ARBA" id="ARBA00022692"/>
    </source>
</evidence>
<evidence type="ECO:0000256" key="5">
    <source>
        <dbReference type="ARBA" id="ARBA00023136"/>
    </source>
</evidence>
<feature type="transmembrane region" description="Helical" evidence="6">
    <location>
        <begin position="86"/>
        <end position="105"/>
    </location>
</feature>
<dbReference type="EMBL" id="VSSQ01134254">
    <property type="protein sequence ID" value="MPN59809.1"/>
    <property type="molecule type" value="Genomic_DNA"/>
</dbReference>
<evidence type="ECO:0000256" key="4">
    <source>
        <dbReference type="ARBA" id="ARBA00022989"/>
    </source>
</evidence>
<dbReference type="PANTHER" id="PTHR30477">
    <property type="entry name" value="ABC-TRANSPORTER METAL-BINDING PROTEIN"/>
    <property type="match status" value="1"/>
</dbReference>
<keyword evidence="3 6" id="KW-0812">Transmembrane</keyword>
<proteinExistence type="inferred from homology"/>
<dbReference type="Pfam" id="PF00950">
    <property type="entry name" value="ABC-3"/>
    <property type="match status" value="1"/>
</dbReference>
<keyword evidence="4 6" id="KW-1133">Transmembrane helix</keyword>
<dbReference type="Gene3D" id="1.10.3470.10">
    <property type="entry name" value="ABC transporter involved in vitamin B12 uptake, BtuC"/>
    <property type="match status" value="1"/>
</dbReference>
<comment type="similarity">
    <text evidence="2">Belongs to the ABC-3 integral membrane protein family.</text>
</comment>
<dbReference type="SUPFAM" id="SSF81345">
    <property type="entry name" value="ABC transporter involved in vitamin B12 uptake, BtuC"/>
    <property type="match status" value="1"/>
</dbReference>
<reference evidence="7" key="1">
    <citation type="submission" date="2019-08" db="EMBL/GenBank/DDBJ databases">
        <authorList>
            <person name="Kucharzyk K."/>
            <person name="Murdoch R.W."/>
            <person name="Higgins S."/>
            <person name="Loffler F."/>
        </authorList>
    </citation>
    <scope>NUCLEOTIDE SEQUENCE</scope>
</reference>
<dbReference type="AlphaFoldDB" id="A0A645JAQ1"/>
<accession>A0A645JAQ1</accession>
<organism evidence="7">
    <name type="scientific">bioreactor metagenome</name>
    <dbReference type="NCBI Taxonomy" id="1076179"/>
    <lineage>
        <taxon>unclassified sequences</taxon>
        <taxon>metagenomes</taxon>
        <taxon>ecological metagenomes</taxon>
    </lineage>
</organism>
<dbReference type="InterPro" id="IPR001626">
    <property type="entry name" value="ABC_TroCD"/>
</dbReference>
<dbReference type="GO" id="GO:0055085">
    <property type="term" value="P:transmembrane transport"/>
    <property type="evidence" value="ECO:0007669"/>
    <property type="project" value="InterPro"/>
</dbReference>
<dbReference type="PANTHER" id="PTHR30477:SF18">
    <property type="entry name" value="METAL TRANSPORT SYSTEM MEMBRANE PROTEIN CT_417-RELATED"/>
    <property type="match status" value="1"/>
</dbReference>